<evidence type="ECO:0000313" key="4">
    <source>
        <dbReference type="Proteomes" id="UP001058974"/>
    </source>
</evidence>
<feature type="domain" description="RIN4 pathogenic type III effector avirulence factor Avr cleavage site" evidence="2">
    <location>
        <begin position="150"/>
        <end position="179"/>
    </location>
</feature>
<feature type="region of interest" description="Disordered" evidence="1">
    <location>
        <begin position="179"/>
        <end position="349"/>
    </location>
</feature>
<reference evidence="3 4" key="1">
    <citation type="journal article" date="2022" name="Nat. Genet.">
        <title>Improved pea reference genome and pan-genome highlight genomic features and evolutionary characteristics.</title>
        <authorList>
            <person name="Yang T."/>
            <person name="Liu R."/>
            <person name="Luo Y."/>
            <person name="Hu S."/>
            <person name="Wang D."/>
            <person name="Wang C."/>
            <person name="Pandey M.K."/>
            <person name="Ge S."/>
            <person name="Xu Q."/>
            <person name="Li N."/>
            <person name="Li G."/>
            <person name="Huang Y."/>
            <person name="Saxena R.K."/>
            <person name="Ji Y."/>
            <person name="Li M."/>
            <person name="Yan X."/>
            <person name="He Y."/>
            <person name="Liu Y."/>
            <person name="Wang X."/>
            <person name="Xiang C."/>
            <person name="Varshney R.K."/>
            <person name="Ding H."/>
            <person name="Gao S."/>
            <person name="Zong X."/>
        </authorList>
    </citation>
    <scope>NUCLEOTIDE SEQUENCE [LARGE SCALE GENOMIC DNA]</scope>
    <source>
        <strain evidence="3 4">cv. Zhongwan 6</strain>
    </source>
</reference>
<evidence type="ECO:0000256" key="1">
    <source>
        <dbReference type="SAM" id="MobiDB-lite"/>
    </source>
</evidence>
<sequence>MEFETIYYKDPTFGMNALVDDKCSLEIVDIYRVHQSVDIYIQYTLSQPDYCDDVIDNVDEGPDNIVNEVGNFLNRLHNDIVDKLNDSNAGVEEGNVRLKDGNVGVNSTNFGVESTNVGVQSDNVRVKDVNIGVGSNNVGENLLNVSIRQQRTHVPKFGNWEGSDNVPYTAYFDKARKGRTGTKMINPNDPEENPDLVLDNSSSEQPPPSKSKPRVDSEDLYGKGSARATIELRKSLEDGDPKQYADSPARHDNVGNRSSNDSTPRLGVGSADNRRRPSRQSTAGSEYSVERSPLHRQAKAPGKDSPSLEAKNSYDSSHGTPGRSRLRPVNRGDETPEKGAAVPKFGEWDVSNPASAEGYTHIFNKVRAERQGGPGHAPGTPNERPHVIRNQPSNGKVQCCCFAWGKK</sequence>
<evidence type="ECO:0000259" key="2">
    <source>
        <dbReference type="Pfam" id="PF05627"/>
    </source>
</evidence>
<keyword evidence="4" id="KW-1185">Reference proteome</keyword>
<organism evidence="3 4">
    <name type="scientific">Pisum sativum</name>
    <name type="common">Garden pea</name>
    <name type="synonym">Lathyrus oleraceus</name>
    <dbReference type="NCBI Taxonomy" id="3888"/>
    <lineage>
        <taxon>Eukaryota</taxon>
        <taxon>Viridiplantae</taxon>
        <taxon>Streptophyta</taxon>
        <taxon>Embryophyta</taxon>
        <taxon>Tracheophyta</taxon>
        <taxon>Spermatophyta</taxon>
        <taxon>Magnoliopsida</taxon>
        <taxon>eudicotyledons</taxon>
        <taxon>Gunneridae</taxon>
        <taxon>Pentapetalae</taxon>
        <taxon>rosids</taxon>
        <taxon>fabids</taxon>
        <taxon>Fabales</taxon>
        <taxon>Fabaceae</taxon>
        <taxon>Papilionoideae</taxon>
        <taxon>50 kb inversion clade</taxon>
        <taxon>NPAAA clade</taxon>
        <taxon>Hologalegina</taxon>
        <taxon>IRL clade</taxon>
        <taxon>Fabeae</taxon>
        <taxon>Lathyrus</taxon>
    </lineage>
</organism>
<gene>
    <name evidence="3" type="ORF">KIW84_046078</name>
</gene>
<dbReference type="Proteomes" id="UP001058974">
    <property type="component" value="Chromosome 4"/>
</dbReference>
<feature type="region of interest" description="Disordered" evidence="1">
    <location>
        <begin position="369"/>
        <end position="392"/>
    </location>
</feature>
<dbReference type="Pfam" id="PF05627">
    <property type="entry name" value="AvrRpt-cleavage"/>
    <property type="match status" value="2"/>
</dbReference>
<comment type="caution">
    <text evidence="3">The sequence shown here is derived from an EMBL/GenBank/DDBJ whole genome shotgun (WGS) entry which is preliminary data.</text>
</comment>
<dbReference type="EMBL" id="JAMSHJ010000004">
    <property type="protein sequence ID" value="KAI5422923.1"/>
    <property type="molecule type" value="Genomic_DNA"/>
</dbReference>
<feature type="compositionally biased region" description="Basic and acidic residues" evidence="1">
    <location>
        <begin position="230"/>
        <end position="254"/>
    </location>
</feature>
<accession>A0A9D4XKA3</accession>
<dbReference type="AlphaFoldDB" id="A0A9D4XKA3"/>
<dbReference type="PANTHER" id="PTHR33159:SF6">
    <property type="entry name" value="RPM1-INTERACTING PROTEIN 4"/>
    <property type="match status" value="1"/>
</dbReference>
<name>A0A9D4XKA3_PEA</name>
<evidence type="ECO:0000313" key="3">
    <source>
        <dbReference type="EMBL" id="KAI5422923.1"/>
    </source>
</evidence>
<dbReference type="InterPro" id="IPR040387">
    <property type="entry name" value="RIN4/NOI4"/>
</dbReference>
<dbReference type="PANTHER" id="PTHR33159">
    <property type="entry name" value="RPM1-INTERACTING PROTEIN 4 (RIN4) FAMILY PROTEIN"/>
    <property type="match status" value="1"/>
</dbReference>
<feature type="domain" description="RIN4 pathogenic type III effector avirulence factor Avr cleavage site" evidence="2">
    <location>
        <begin position="337"/>
        <end position="371"/>
    </location>
</feature>
<dbReference type="Gramene" id="Psat04G0607800-T1">
    <property type="protein sequence ID" value="KAI5422923.1"/>
    <property type="gene ID" value="KIW84_046078"/>
</dbReference>
<dbReference type="InterPro" id="IPR008700">
    <property type="entry name" value="TypeIII_avirulence_cleave"/>
</dbReference>
<dbReference type="GO" id="GO:0005886">
    <property type="term" value="C:plasma membrane"/>
    <property type="evidence" value="ECO:0007669"/>
    <property type="project" value="TreeGrafter"/>
</dbReference>
<proteinExistence type="predicted"/>
<protein>
    <recommendedName>
        <fullName evidence="2">RIN4 pathogenic type III effector avirulence factor Avr cleavage site domain-containing protein</fullName>
    </recommendedName>
</protein>